<keyword evidence="2" id="KW-1185">Reference proteome</keyword>
<sequence length="998" mass="111688">MANPYFDEVYPATGTQHFDFSRYGLTIFRPDSILTAEQLNLLFGFLLNQEQLTRTRLLGVGVVCGLKPSLNPDNTITVSAGYGVTTDGDLLSLETTIYTKAVDYVLTDHPDYKPFDDIPGLNLWELVPADYTNNTQTIRPLTDLDLSDKVVALYLESEAKNADQCTGVACDAKGKVFLNQLRVMLVRKSDANALISNGLRQAAAACTRLPVLTMTRVRLDDRPYTPSLQRFQVFLRRTAVRLADGLRDAHELIRAVDPANLTAMTAPTNTLLALTRKVSANYNSQYVYDWLKDLHDAYAEFREATCHWLVACMPLNDSFPKHLLTGELVTEPGLGQPQFRHEWIRSQAIAPAADSRRKAFWLYQRILKMIELFDIPETRFERFSIKGRGTVTTLISLKITPDPYRKSPIDQRAMPFYYQPAMRAFWSYEQHKHGRTGFIHSYHRPQPALPEIQNPFAYALETYPFYRIEGFVGAGVLTTLNEILSQRRTHNLAFDVLALRTDADQLLITQDQPFDFADLTADFEDLQAQILCHVPEVDGRIPPFDLALPMTPAIFRVRWSNYQLIVSRFAGQRAAMCILAKLPLLQKLKDAYEKRKAAYEANLTFGPFLLNHPGLEHGAGVPPGGTFVLVYKNPGIVRKDVLLKKGGESIVVADFYLPYRCCGSGNGVQFVLPEPPPTVEMRDSLCLNSPKEKIDVSPDTGSFDSPLVTKEDGTFFFNPTTVGTHKLTYTVPNRAPVFVEVRVLALPTVGFNSDKLAENEAVFVYQYTDARVLTFDFGDGLEPEKIAVNGSGEGRINHKFSLREDGSGEFTVTLTATNGRCETTGPVTNRVIFEPTPPEPIELKAEEFVCFSKDIKLKVTGKPAGGKFTSDTLEISARSGSFVPNVEGPHTVQYTLGNRAEEVKFFVLPETFAIENISRPVGNVSVTFDVVILSPPEGVTYQWKLDERPIEPSEKSPDRINMTRFKFGRVGRGGRQMTLQILVKQNPVCDLKTVLLNG</sequence>
<dbReference type="RefSeq" id="WP_150880396.1">
    <property type="nucleotide sequence ID" value="NZ_VTWS01000007.1"/>
</dbReference>
<dbReference type="EMBL" id="VTWS01000007">
    <property type="protein sequence ID" value="KAA9347817.1"/>
    <property type="molecule type" value="Genomic_DNA"/>
</dbReference>
<evidence type="ECO:0008006" key="3">
    <source>
        <dbReference type="Google" id="ProtNLM"/>
    </source>
</evidence>
<dbReference type="AlphaFoldDB" id="A0A5N1JAM8"/>
<evidence type="ECO:0000313" key="1">
    <source>
        <dbReference type="EMBL" id="KAA9347817.1"/>
    </source>
</evidence>
<protein>
    <recommendedName>
        <fullName evidence="3">PKD domain-containing protein</fullName>
    </recommendedName>
</protein>
<gene>
    <name evidence="1" type="ORF">F0P93_24625</name>
</gene>
<dbReference type="Proteomes" id="UP000326344">
    <property type="component" value="Unassembled WGS sequence"/>
</dbReference>
<evidence type="ECO:0000313" key="2">
    <source>
        <dbReference type="Proteomes" id="UP000326344"/>
    </source>
</evidence>
<organism evidence="1 2">
    <name type="scientific">Larkinella humicola</name>
    <dbReference type="NCBI Taxonomy" id="2607654"/>
    <lineage>
        <taxon>Bacteria</taxon>
        <taxon>Pseudomonadati</taxon>
        <taxon>Bacteroidota</taxon>
        <taxon>Cytophagia</taxon>
        <taxon>Cytophagales</taxon>
        <taxon>Spirosomataceae</taxon>
        <taxon>Larkinella</taxon>
    </lineage>
</organism>
<dbReference type="SUPFAM" id="SSF49299">
    <property type="entry name" value="PKD domain"/>
    <property type="match status" value="1"/>
</dbReference>
<dbReference type="InterPro" id="IPR035986">
    <property type="entry name" value="PKD_dom_sf"/>
</dbReference>
<proteinExistence type="predicted"/>
<name>A0A5N1JAM8_9BACT</name>
<accession>A0A5N1JAM8</accession>
<dbReference type="CDD" id="cd00146">
    <property type="entry name" value="PKD"/>
    <property type="match status" value="1"/>
</dbReference>
<reference evidence="1 2" key="1">
    <citation type="submission" date="2019-09" db="EMBL/GenBank/DDBJ databases">
        <title>Genome Sequence of Larkinella sp MA1.</title>
        <authorList>
            <person name="Srinivasan S."/>
        </authorList>
    </citation>
    <scope>NUCLEOTIDE SEQUENCE [LARGE SCALE GENOMIC DNA]</scope>
    <source>
        <strain evidence="1 2">MA1</strain>
    </source>
</reference>
<comment type="caution">
    <text evidence="1">The sequence shown here is derived from an EMBL/GenBank/DDBJ whole genome shotgun (WGS) entry which is preliminary data.</text>
</comment>